<dbReference type="EMBL" id="JBFXLS010000160">
    <property type="protein sequence ID" value="KAL2812896.1"/>
    <property type="molecule type" value="Genomic_DNA"/>
</dbReference>
<proteinExistence type="inferred from homology"/>
<evidence type="ECO:0000313" key="9">
    <source>
        <dbReference type="Proteomes" id="UP001610335"/>
    </source>
</evidence>
<accession>A0ABR4HBQ8</accession>
<organism evidence="8 9">
    <name type="scientific">Aspergillus cavernicola</name>
    <dbReference type="NCBI Taxonomy" id="176166"/>
    <lineage>
        <taxon>Eukaryota</taxon>
        <taxon>Fungi</taxon>
        <taxon>Dikarya</taxon>
        <taxon>Ascomycota</taxon>
        <taxon>Pezizomycotina</taxon>
        <taxon>Eurotiomycetes</taxon>
        <taxon>Eurotiomycetidae</taxon>
        <taxon>Eurotiales</taxon>
        <taxon>Aspergillaceae</taxon>
        <taxon>Aspergillus</taxon>
        <taxon>Aspergillus subgen. Nidulantes</taxon>
    </lineage>
</organism>
<evidence type="ECO:0000256" key="4">
    <source>
        <dbReference type="ARBA" id="ARBA00023033"/>
    </source>
</evidence>
<reference evidence="8 9" key="1">
    <citation type="submission" date="2024-07" db="EMBL/GenBank/DDBJ databases">
        <title>Section-level genome sequencing and comparative genomics of Aspergillus sections Usti and Cavernicolus.</title>
        <authorList>
            <consortium name="Lawrence Berkeley National Laboratory"/>
            <person name="Nybo J.L."/>
            <person name="Vesth T.C."/>
            <person name="Theobald S."/>
            <person name="Frisvad J.C."/>
            <person name="Larsen T.O."/>
            <person name="Kjaerboelling I."/>
            <person name="Rothschild-Mancinelli K."/>
            <person name="Lyhne E.K."/>
            <person name="Kogle M.E."/>
            <person name="Barry K."/>
            <person name="Clum A."/>
            <person name="Na H."/>
            <person name="Ledsgaard L."/>
            <person name="Lin J."/>
            <person name="Lipzen A."/>
            <person name="Kuo A."/>
            <person name="Riley R."/>
            <person name="Mondo S."/>
            <person name="LaButti K."/>
            <person name="Haridas S."/>
            <person name="Pangalinan J."/>
            <person name="Salamov A.A."/>
            <person name="Simmons B.A."/>
            <person name="Magnuson J.K."/>
            <person name="Chen J."/>
            <person name="Drula E."/>
            <person name="Henrissat B."/>
            <person name="Wiebenga A."/>
            <person name="Lubbers R.J."/>
            <person name="Gomes A.C."/>
            <person name="Makela M.R."/>
            <person name="Stajich J."/>
            <person name="Grigoriev I.V."/>
            <person name="Mortensen U.H."/>
            <person name="De vries R.P."/>
            <person name="Baker S.E."/>
            <person name="Andersen M.R."/>
        </authorList>
    </citation>
    <scope>NUCLEOTIDE SEQUENCE [LARGE SCALE GENOMIC DNA]</scope>
    <source>
        <strain evidence="8 9">CBS 600.67</strain>
    </source>
</reference>
<dbReference type="PANTHER" id="PTHR35042">
    <property type="entry name" value="ANTHRONE OXYGENASE ENCC"/>
    <property type="match status" value="1"/>
</dbReference>
<gene>
    <name evidence="8" type="ORF">BDW59DRAFT_178495</name>
</gene>
<sequence>MSSFPFGFRLAQAIGFSGAAWLSGNIAALSLIAVPALTTSRREDQAPPKLLVKQWRNMYEAGKTQNPPIAATTAAAFFYLAWSVREGGPLFRQATYSRAGLYSTAAVLTLSIVPYTFVAMRTTNGSLLDLASSPTEFSERATTASGTLLDRWGFLNGIRSILPLAGGLMGMAAAVI</sequence>
<evidence type="ECO:0000313" key="8">
    <source>
        <dbReference type="EMBL" id="KAL2812896.1"/>
    </source>
</evidence>
<keyword evidence="4" id="KW-0503">Monooxygenase</keyword>
<comment type="caution">
    <text evidence="8">The sequence shown here is derived from an EMBL/GenBank/DDBJ whole genome shotgun (WGS) entry which is preliminary data.</text>
</comment>
<evidence type="ECO:0000256" key="6">
    <source>
        <dbReference type="ARBA" id="ARBA00034313"/>
    </source>
</evidence>
<protein>
    <submittedName>
        <fullName evidence="8">DUF1772-domain-containing protein</fullName>
    </submittedName>
</protein>
<evidence type="ECO:0000256" key="2">
    <source>
        <dbReference type="ARBA" id="ARBA00022692"/>
    </source>
</evidence>
<evidence type="ECO:0000256" key="3">
    <source>
        <dbReference type="ARBA" id="ARBA00022989"/>
    </source>
</evidence>
<feature type="transmembrane region" description="Helical" evidence="7">
    <location>
        <begin position="20"/>
        <end position="39"/>
    </location>
</feature>
<dbReference type="InterPro" id="IPR013901">
    <property type="entry name" value="Anthrone_oxy"/>
</dbReference>
<dbReference type="Proteomes" id="UP001610335">
    <property type="component" value="Unassembled WGS sequence"/>
</dbReference>
<comment type="subcellular location">
    <subcellularLocation>
        <location evidence="1">Membrane</location>
        <topology evidence="1">Multi-pass membrane protein</topology>
    </subcellularLocation>
</comment>
<feature type="transmembrane region" description="Helical" evidence="7">
    <location>
        <begin position="157"/>
        <end position="175"/>
    </location>
</feature>
<keyword evidence="4" id="KW-0560">Oxidoreductase</keyword>
<keyword evidence="9" id="KW-1185">Reference proteome</keyword>
<dbReference type="PANTHER" id="PTHR35042:SF1">
    <property type="entry name" value="DUF1772-DOMAIN-CONTAINING PROTEIN"/>
    <property type="match status" value="1"/>
</dbReference>
<evidence type="ECO:0000256" key="7">
    <source>
        <dbReference type="SAM" id="Phobius"/>
    </source>
</evidence>
<name>A0ABR4HBQ8_9EURO</name>
<evidence type="ECO:0000256" key="5">
    <source>
        <dbReference type="ARBA" id="ARBA00023136"/>
    </source>
</evidence>
<comment type="similarity">
    <text evidence="6">Belongs to the anthrone oxygenase family.</text>
</comment>
<keyword evidence="2 7" id="KW-0812">Transmembrane</keyword>
<keyword evidence="3 7" id="KW-1133">Transmembrane helix</keyword>
<feature type="transmembrane region" description="Helical" evidence="7">
    <location>
        <begin position="99"/>
        <end position="120"/>
    </location>
</feature>
<evidence type="ECO:0000256" key="1">
    <source>
        <dbReference type="ARBA" id="ARBA00004141"/>
    </source>
</evidence>
<keyword evidence="5 7" id="KW-0472">Membrane</keyword>
<dbReference type="Pfam" id="PF08592">
    <property type="entry name" value="Anthrone_oxy"/>
    <property type="match status" value="1"/>
</dbReference>